<feature type="signal peptide" evidence="2">
    <location>
        <begin position="1"/>
        <end position="18"/>
    </location>
</feature>
<keyword evidence="2" id="KW-0732">Signal</keyword>
<accession>A0A9P7NEV7</accession>
<proteinExistence type="predicted"/>
<dbReference type="Pfam" id="PF12222">
    <property type="entry name" value="PNGaseA"/>
    <property type="match status" value="1"/>
</dbReference>
<evidence type="ECO:0000259" key="3">
    <source>
        <dbReference type="Pfam" id="PF12222"/>
    </source>
</evidence>
<evidence type="ECO:0000313" key="5">
    <source>
        <dbReference type="Proteomes" id="UP000748025"/>
    </source>
</evidence>
<dbReference type="Proteomes" id="UP000748025">
    <property type="component" value="Unassembled WGS sequence"/>
</dbReference>
<dbReference type="InterPro" id="IPR021102">
    <property type="entry name" value="PNGase_A"/>
</dbReference>
<name>A0A9P7NEV7_9HYPO</name>
<dbReference type="InterPro" id="IPR056948">
    <property type="entry name" value="PNGaseA_N"/>
</dbReference>
<feature type="region of interest" description="Disordered" evidence="1">
    <location>
        <begin position="600"/>
        <end position="631"/>
    </location>
</feature>
<dbReference type="OrthoDB" id="1612078at2759"/>
<comment type="caution">
    <text evidence="4">The sequence shown here is derived from an EMBL/GenBank/DDBJ whole genome shotgun (WGS) entry which is preliminary data.</text>
</comment>
<feature type="compositionally biased region" description="Polar residues" evidence="1">
    <location>
        <begin position="613"/>
        <end position="631"/>
    </location>
</feature>
<dbReference type="PANTHER" id="PTHR31104">
    <property type="entry name" value="PEPTIDE-N4-(N-ACETYL-BETA-GLUCOSAMINYL)ASPARAGINE AMIDASE A PROTEIN"/>
    <property type="match status" value="1"/>
</dbReference>
<evidence type="ECO:0000256" key="1">
    <source>
        <dbReference type="SAM" id="MobiDB-lite"/>
    </source>
</evidence>
<feature type="domain" description="Peptide N-acetyl-beta-D-glucosaminyl asparaginase amidase A N-terminal" evidence="3">
    <location>
        <begin position="90"/>
        <end position="399"/>
    </location>
</feature>
<keyword evidence="5" id="KW-1185">Reference proteome</keyword>
<dbReference type="Pfam" id="PF25156">
    <property type="entry name" value="PNGase_A_C"/>
    <property type="match status" value="1"/>
</dbReference>
<protein>
    <recommendedName>
        <fullName evidence="3">Peptide N-acetyl-beta-D-glucosaminyl asparaginase amidase A N-terminal domain-containing protein</fullName>
    </recommendedName>
</protein>
<gene>
    <name evidence="4" type="ORF">E4U43_005072</name>
</gene>
<feature type="chain" id="PRO_5040437242" description="Peptide N-acetyl-beta-D-glucosaminyl asparaginase amidase A N-terminal domain-containing protein" evidence="2">
    <location>
        <begin position="19"/>
        <end position="705"/>
    </location>
</feature>
<sequence>MRIVLLLWPSCLVARVAALGSAARAAELLVAGASAEQEFPPLASDAKPPLECLEVSAPVLSPRGLVDGDELLGDPARLGAKAGSEVVQERESCVVTLMEHVFGNSYGKPFVANYVPPSSSSCSLASTFNRVVVNFTVVSEGRQFDRLAFMWLNDTEVWRTSTAEPKVHPGISWTYWKDMTNYLALWKQPQTLIFDLGNLINDKYTGSFNATLTATYFHEKTNEADPLAPPADQILPISAGKGQSHVGSAWIYPDERAVASVSLPRNVRRAVVSIAATGQADEESWWSNVPESSKDTFNGTTLLGKGAFREVRLYIDGKIAGLSWPFPVVFTGGISPPLHRPIVGPQAFNLREQEIDISPWLGVLCDGKPHSFSMEVVGANDAVVNRYWVLSGKIFVWLLGETTPGLVTTGPAPSISLSKPNYQPGDTTVPGKSVRYDQTIERKLEIRSSITTGSRKVDAAWKQTFAMRNQGSVLDSGLSQTVNASYKGRDAATENGMSVFDARYSYPILAGIAQTAPYGNDSLMLVANLTQSMDLTLTGKAVFPNGLEAFLPFLKDKVRGATVTTTKTGTGTFWQRDGGKKGGGFGSSCQHYTLTSLGNAGSSNSWETDDGLSDTQSSMTQGTGSPSTPLYSRNICVVNETTTRDARWAYGLALTAAAKVVDSKPAAVKINVDDQPNTFAVKSWDGEPGRTFVTARGKTKPVESQ</sequence>
<reference evidence="4" key="1">
    <citation type="journal article" date="2020" name="bioRxiv">
        <title>Whole genome comparisons of ergot fungi reveals the divergence and evolution of species within the genus Claviceps are the result of varying mechanisms driving genome evolution and host range expansion.</title>
        <authorList>
            <person name="Wyka S.A."/>
            <person name="Mondo S.J."/>
            <person name="Liu M."/>
            <person name="Dettman J."/>
            <person name="Nalam V."/>
            <person name="Broders K.D."/>
        </authorList>
    </citation>
    <scope>NUCLEOTIDE SEQUENCE</scope>
    <source>
        <strain evidence="4">CCC 602</strain>
    </source>
</reference>
<evidence type="ECO:0000256" key="2">
    <source>
        <dbReference type="SAM" id="SignalP"/>
    </source>
</evidence>
<evidence type="ECO:0000313" key="4">
    <source>
        <dbReference type="EMBL" id="KAG6015571.1"/>
    </source>
</evidence>
<dbReference type="AlphaFoldDB" id="A0A9P7NEV7"/>
<dbReference type="EMBL" id="SRPW01000331">
    <property type="protein sequence ID" value="KAG6015571.1"/>
    <property type="molecule type" value="Genomic_DNA"/>
</dbReference>
<organism evidence="4 5">
    <name type="scientific">Claviceps pusilla</name>
    <dbReference type="NCBI Taxonomy" id="123648"/>
    <lineage>
        <taxon>Eukaryota</taxon>
        <taxon>Fungi</taxon>
        <taxon>Dikarya</taxon>
        <taxon>Ascomycota</taxon>
        <taxon>Pezizomycotina</taxon>
        <taxon>Sordariomycetes</taxon>
        <taxon>Hypocreomycetidae</taxon>
        <taxon>Hypocreales</taxon>
        <taxon>Clavicipitaceae</taxon>
        <taxon>Claviceps</taxon>
    </lineage>
</organism>